<dbReference type="RefSeq" id="WP_237854844.1">
    <property type="nucleotide sequence ID" value="NZ_JAKLWS010000016.1"/>
</dbReference>
<reference evidence="8" key="1">
    <citation type="submission" date="2022-01" db="EMBL/GenBank/DDBJ databases">
        <authorList>
            <person name="Wang Y."/>
        </authorList>
    </citation>
    <scope>NUCLEOTIDE SEQUENCE</scope>
    <source>
        <strain evidence="8">WB101</strain>
    </source>
</reference>
<dbReference type="InterPro" id="IPR029052">
    <property type="entry name" value="Metallo-depent_PP-like"/>
</dbReference>
<evidence type="ECO:0000256" key="6">
    <source>
        <dbReference type="ARBA" id="ARBA00023211"/>
    </source>
</evidence>
<keyword evidence="4" id="KW-0378">Hydrolase</keyword>
<evidence type="ECO:0000313" key="8">
    <source>
        <dbReference type="EMBL" id="MCG2589483.1"/>
    </source>
</evidence>
<dbReference type="SUPFAM" id="SSF56300">
    <property type="entry name" value="Metallo-dependent phosphatases"/>
    <property type="match status" value="1"/>
</dbReference>
<keyword evidence="5" id="KW-0472">Membrane</keyword>
<dbReference type="InterPro" id="IPR004843">
    <property type="entry name" value="Calcineurin-like_PHP"/>
</dbReference>
<keyword evidence="2" id="KW-0997">Cell inner membrane</keyword>
<evidence type="ECO:0000313" key="9">
    <source>
        <dbReference type="Proteomes" id="UP001165366"/>
    </source>
</evidence>
<dbReference type="PANTHER" id="PTHR34990">
    <property type="entry name" value="UDP-2,3-DIACYLGLUCOSAMINE HYDROLASE-RELATED"/>
    <property type="match status" value="1"/>
</dbReference>
<name>A0ABS9KF46_9BACT</name>
<evidence type="ECO:0000256" key="1">
    <source>
        <dbReference type="ARBA" id="ARBA00022475"/>
    </source>
</evidence>
<evidence type="ECO:0000259" key="7">
    <source>
        <dbReference type="Pfam" id="PF00149"/>
    </source>
</evidence>
<evidence type="ECO:0000256" key="2">
    <source>
        <dbReference type="ARBA" id="ARBA00022519"/>
    </source>
</evidence>
<gene>
    <name evidence="8" type="ORF">L6773_12965</name>
</gene>
<dbReference type="PANTHER" id="PTHR34990:SF1">
    <property type="entry name" value="UDP-2,3-DIACYLGLUCOSAMINE HYDROLASE"/>
    <property type="match status" value="1"/>
</dbReference>
<dbReference type="Proteomes" id="UP001165366">
    <property type="component" value="Unassembled WGS sequence"/>
</dbReference>
<evidence type="ECO:0000256" key="5">
    <source>
        <dbReference type="ARBA" id="ARBA00023136"/>
    </source>
</evidence>
<accession>A0ABS9KF46</accession>
<evidence type="ECO:0000256" key="4">
    <source>
        <dbReference type="ARBA" id="ARBA00022801"/>
    </source>
</evidence>
<dbReference type="EMBL" id="JAKLWS010000016">
    <property type="protein sequence ID" value="MCG2589483.1"/>
    <property type="molecule type" value="Genomic_DNA"/>
</dbReference>
<dbReference type="Gene3D" id="3.60.21.10">
    <property type="match status" value="1"/>
</dbReference>
<sequence>MVHIFLSDVHLGIHDEKQTRKLEKELIRLVDYCQSNSIQIHILGDFFDYWMEFPDYIPSLGQSVLDRFESYNEAMGNNTTFITGNHDFWTLSHLEKLGFNVEHEYVHLQLGQNNLFLCHGDGLNEDQFKLKRPLLHRFIRHPKFVTFYKFLLPGKNGLQLMKKFSNFTRDENYINTERLNNWAEFMFEKFNFDLIVSGHDHVPRMETFPKGTYINTGSFHQHRTVLKYTKGAFELVSWNDSLKEFQPFEYQSKADLNGQ</sequence>
<organism evidence="8 9">
    <name type="scientific">Rhodohalobacter sulfatireducens</name>
    <dbReference type="NCBI Taxonomy" id="2911366"/>
    <lineage>
        <taxon>Bacteria</taxon>
        <taxon>Pseudomonadati</taxon>
        <taxon>Balneolota</taxon>
        <taxon>Balneolia</taxon>
        <taxon>Balneolales</taxon>
        <taxon>Balneolaceae</taxon>
        <taxon>Rhodohalobacter</taxon>
    </lineage>
</organism>
<comment type="caution">
    <text evidence="8">The sequence shown here is derived from an EMBL/GenBank/DDBJ whole genome shotgun (WGS) entry which is preliminary data.</text>
</comment>
<dbReference type="InterPro" id="IPR043461">
    <property type="entry name" value="LpxH-like"/>
</dbReference>
<protein>
    <submittedName>
        <fullName evidence="8">Metallophosphoesterase family protein</fullName>
    </submittedName>
</protein>
<keyword evidence="6" id="KW-0464">Manganese</keyword>
<reference evidence="8" key="2">
    <citation type="submission" date="2024-05" db="EMBL/GenBank/DDBJ databases">
        <title>Rhodohalobacter halophilus gen. nov., sp. nov., a moderately halophilic member of the family Balneolaceae.</title>
        <authorList>
            <person name="Xia J."/>
        </authorList>
    </citation>
    <scope>NUCLEOTIDE SEQUENCE</scope>
    <source>
        <strain evidence="8">WB101</strain>
    </source>
</reference>
<keyword evidence="1" id="KW-1003">Cell membrane</keyword>
<dbReference type="Pfam" id="PF00149">
    <property type="entry name" value="Metallophos"/>
    <property type="match status" value="1"/>
</dbReference>
<evidence type="ECO:0000256" key="3">
    <source>
        <dbReference type="ARBA" id="ARBA00022723"/>
    </source>
</evidence>
<proteinExistence type="predicted"/>
<feature type="domain" description="Calcineurin-like phosphoesterase" evidence="7">
    <location>
        <begin position="4"/>
        <end position="203"/>
    </location>
</feature>
<keyword evidence="9" id="KW-1185">Reference proteome</keyword>
<keyword evidence="3" id="KW-0479">Metal-binding</keyword>